<evidence type="ECO:0000256" key="1">
    <source>
        <dbReference type="PIRNR" id="PIRNR003170"/>
    </source>
</evidence>
<keyword evidence="1" id="KW-0784">Thiamine biosynthesis</keyword>
<reference evidence="4" key="1">
    <citation type="journal article" date="2019" name="Int. J. Syst. Evol. Microbiol.">
        <title>The Global Catalogue of Microorganisms (GCM) 10K type strain sequencing project: providing services to taxonomists for standard genome sequencing and annotation.</title>
        <authorList>
            <consortium name="The Broad Institute Genomics Platform"/>
            <consortium name="The Broad Institute Genome Sequencing Center for Infectious Disease"/>
            <person name="Wu L."/>
            <person name="Ma J."/>
        </authorList>
    </citation>
    <scope>NUCLEOTIDE SEQUENCE [LARGE SCALE GENOMIC DNA]</scope>
    <source>
        <strain evidence="4">CGMCC 1.12750</strain>
    </source>
</reference>
<dbReference type="Gene3D" id="1.20.910.10">
    <property type="entry name" value="Heme oxygenase-like"/>
    <property type="match status" value="1"/>
</dbReference>
<dbReference type="CDD" id="cd19358">
    <property type="entry name" value="TenA_E_Spr0628-like"/>
    <property type="match status" value="1"/>
</dbReference>
<comment type="function">
    <text evidence="1">Catalyzes an amino-pyrimidine hydrolysis reaction at the C5' of the pyrimidine moiety of thiamine compounds, a reaction that is part of a thiamine salvage pathway. Thus, catalyzes the conversion of 4-amino-5-aminomethyl-2-methylpyrimidine to 4-amino-5-hydroxymethyl-2-methylpyrimidine (HMP).</text>
</comment>
<feature type="domain" description="Thiaminase-2/PQQC" evidence="2">
    <location>
        <begin position="9"/>
        <end position="213"/>
    </location>
</feature>
<organism evidence="3 4">
    <name type="scientific">Plastorhodobacter daqingensis</name>
    <dbReference type="NCBI Taxonomy" id="1387281"/>
    <lineage>
        <taxon>Bacteria</taxon>
        <taxon>Pseudomonadati</taxon>
        <taxon>Pseudomonadota</taxon>
        <taxon>Alphaproteobacteria</taxon>
        <taxon>Rhodobacterales</taxon>
        <taxon>Paracoccaceae</taxon>
        <taxon>Plastorhodobacter</taxon>
    </lineage>
</organism>
<dbReference type="InterPro" id="IPR004305">
    <property type="entry name" value="Thiaminase-2/PQQC"/>
</dbReference>
<dbReference type="Proteomes" id="UP001596516">
    <property type="component" value="Unassembled WGS sequence"/>
</dbReference>
<protein>
    <recommendedName>
        <fullName evidence="1">Aminopyrimidine aminohydrolase</fullName>
        <ecNumber evidence="1">3.5.99.2</ecNumber>
    </recommendedName>
</protein>
<name>A0ABW2UJ34_9RHOB</name>
<sequence length="217" mass="23624">MSPTEALRAKHAADWQAITCHPFTEALARGDLPLDAMRWYLVQDYRFIEDFVRLLAQAIAHAPSLADAVPGAQFLAVITGPENTYFQRSFDALGVVEAGRDQPEAAPTTAFRALMRDAAASGSHARMLAVLVVAEWSYLDWASRVAPGSADLPFYFADWITLHSGPGFEAVVDYLRGQLDAAWPGLAPAEQAAVAQAFARAVALERQFFDAAWARAT</sequence>
<keyword evidence="1" id="KW-0378">Hydrolase</keyword>
<evidence type="ECO:0000313" key="3">
    <source>
        <dbReference type="EMBL" id="MFC7704732.1"/>
    </source>
</evidence>
<comment type="pathway">
    <text evidence="1">Cofactor biosynthesis; thiamine diphosphate biosynthesis.</text>
</comment>
<dbReference type="Pfam" id="PF03070">
    <property type="entry name" value="TENA_THI-4"/>
    <property type="match status" value="1"/>
</dbReference>
<dbReference type="PIRSF" id="PIRSF003170">
    <property type="entry name" value="Pet18p"/>
    <property type="match status" value="1"/>
</dbReference>
<comment type="catalytic activity">
    <reaction evidence="1">
        <text>4-amino-5-aminomethyl-2-methylpyrimidine + H2O = 4-amino-5-hydroxymethyl-2-methylpyrimidine + NH4(+)</text>
        <dbReference type="Rhea" id="RHEA:31799"/>
        <dbReference type="ChEBI" id="CHEBI:15377"/>
        <dbReference type="ChEBI" id="CHEBI:16892"/>
        <dbReference type="ChEBI" id="CHEBI:28938"/>
        <dbReference type="ChEBI" id="CHEBI:63416"/>
        <dbReference type="EC" id="3.5.99.2"/>
    </reaction>
</comment>
<accession>A0ABW2UJ34</accession>
<keyword evidence="4" id="KW-1185">Reference proteome</keyword>
<dbReference type="SUPFAM" id="SSF48613">
    <property type="entry name" value="Heme oxygenase-like"/>
    <property type="match status" value="1"/>
</dbReference>
<gene>
    <name evidence="3" type="ORF">ACFQXB_11060</name>
</gene>
<evidence type="ECO:0000313" key="4">
    <source>
        <dbReference type="Proteomes" id="UP001596516"/>
    </source>
</evidence>
<proteinExistence type="inferred from homology"/>
<dbReference type="InterPro" id="IPR050967">
    <property type="entry name" value="Thiamine_Salvage_TenA"/>
</dbReference>
<dbReference type="EC" id="3.5.99.2" evidence="1"/>
<comment type="similarity">
    <text evidence="1">Belongs to the TenA family.</text>
</comment>
<dbReference type="PANTHER" id="PTHR43198">
    <property type="entry name" value="BIFUNCTIONAL TH2 PROTEIN"/>
    <property type="match status" value="1"/>
</dbReference>
<dbReference type="InterPro" id="IPR026285">
    <property type="entry name" value="TenA_E"/>
</dbReference>
<dbReference type="RefSeq" id="WP_377403351.1">
    <property type="nucleotide sequence ID" value="NZ_JBHTFQ010000005.1"/>
</dbReference>
<evidence type="ECO:0000259" key="2">
    <source>
        <dbReference type="Pfam" id="PF03070"/>
    </source>
</evidence>
<comment type="caution">
    <text evidence="3">The sequence shown here is derived from an EMBL/GenBank/DDBJ whole genome shotgun (WGS) entry which is preliminary data.</text>
</comment>
<comment type="catalytic activity">
    <reaction evidence="1">
        <text>thiamine + H2O = 5-(2-hydroxyethyl)-4-methylthiazole + 4-amino-5-hydroxymethyl-2-methylpyrimidine + H(+)</text>
        <dbReference type="Rhea" id="RHEA:17509"/>
        <dbReference type="ChEBI" id="CHEBI:15377"/>
        <dbReference type="ChEBI" id="CHEBI:15378"/>
        <dbReference type="ChEBI" id="CHEBI:16892"/>
        <dbReference type="ChEBI" id="CHEBI:17957"/>
        <dbReference type="ChEBI" id="CHEBI:18385"/>
        <dbReference type="EC" id="3.5.99.2"/>
    </reaction>
</comment>
<dbReference type="PANTHER" id="PTHR43198:SF2">
    <property type="entry name" value="SI:CH1073-67J19.1-RELATED"/>
    <property type="match status" value="1"/>
</dbReference>
<dbReference type="EMBL" id="JBHTFQ010000005">
    <property type="protein sequence ID" value="MFC7704732.1"/>
    <property type="molecule type" value="Genomic_DNA"/>
</dbReference>
<dbReference type="InterPro" id="IPR016084">
    <property type="entry name" value="Haem_Oase-like_multi-hlx"/>
</dbReference>